<gene>
    <name evidence="1" type="ORF">EK386_06415</name>
</gene>
<name>A0A432LDY1_9BACI</name>
<accession>A0A432LDY1</accession>
<dbReference type="Proteomes" id="UP000287910">
    <property type="component" value="Unassembled WGS sequence"/>
</dbReference>
<evidence type="ECO:0000313" key="2">
    <source>
        <dbReference type="Proteomes" id="UP000287910"/>
    </source>
</evidence>
<dbReference type="EMBL" id="RYYR01000006">
    <property type="protein sequence ID" value="RUL54797.1"/>
    <property type="molecule type" value="Genomic_DNA"/>
</dbReference>
<proteinExistence type="predicted"/>
<sequence length="79" mass="9246">MKVIMSYKDGFKQIEKSSLLDLRKELFYVGILEVARKSPKVARKLIKPARNHSKVARKPTKPARNLNKTQLFKRIFPLH</sequence>
<protein>
    <submittedName>
        <fullName evidence="1">Uncharacterized protein</fullName>
    </submittedName>
</protein>
<reference evidence="1 2" key="1">
    <citation type="submission" date="2018-12" db="EMBL/GenBank/DDBJ databases">
        <title>Lysinibacillus antri sp. nov., isolated from a cave soil.</title>
        <authorList>
            <person name="Narsing Rao M.P."/>
            <person name="Zhang H."/>
            <person name="Dong Z.-Y."/>
            <person name="Niu X.-K."/>
            <person name="Zhang K."/>
            <person name="Fang B.-Z."/>
            <person name="Kang Y.-Q."/>
            <person name="Xiao M."/>
            <person name="Li W.-J."/>
        </authorList>
    </citation>
    <scope>NUCLEOTIDE SEQUENCE [LARGE SCALE GENOMIC DNA]</scope>
    <source>
        <strain evidence="1 2">SYSU K30002</strain>
    </source>
</reference>
<comment type="caution">
    <text evidence="1">The sequence shown here is derived from an EMBL/GenBank/DDBJ whole genome shotgun (WGS) entry which is preliminary data.</text>
</comment>
<evidence type="ECO:0000313" key="1">
    <source>
        <dbReference type="EMBL" id="RUL54797.1"/>
    </source>
</evidence>
<dbReference type="AlphaFoldDB" id="A0A432LDY1"/>
<organism evidence="1 2">
    <name type="scientific">Lysinibacillus antri</name>
    <dbReference type="NCBI Taxonomy" id="2498145"/>
    <lineage>
        <taxon>Bacteria</taxon>
        <taxon>Bacillati</taxon>
        <taxon>Bacillota</taxon>
        <taxon>Bacilli</taxon>
        <taxon>Bacillales</taxon>
        <taxon>Bacillaceae</taxon>
        <taxon>Lysinibacillus</taxon>
    </lineage>
</organism>
<dbReference type="RefSeq" id="WP_126658205.1">
    <property type="nucleotide sequence ID" value="NZ_RYYR01000006.1"/>
</dbReference>
<keyword evidence="2" id="KW-1185">Reference proteome</keyword>